<keyword evidence="5 8" id="KW-1133">Transmembrane helix</keyword>
<keyword evidence="4 8" id="KW-0812">Transmembrane</keyword>
<dbReference type="PANTHER" id="PTHR30012">
    <property type="entry name" value="GENERAL SECRETION PATHWAY PROTEIN"/>
    <property type="match status" value="1"/>
</dbReference>
<dbReference type="InterPro" id="IPR018076">
    <property type="entry name" value="T2SS_GspF_dom"/>
</dbReference>
<evidence type="ECO:0000256" key="1">
    <source>
        <dbReference type="ARBA" id="ARBA00004651"/>
    </source>
</evidence>
<evidence type="ECO:0000256" key="4">
    <source>
        <dbReference type="ARBA" id="ARBA00022692"/>
    </source>
</evidence>
<evidence type="ECO:0000259" key="9">
    <source>
        <dbReference type="Pfam" id="PF00482"/>
    </source>
</evidence>
<dbReference type="InterPro" id="IPR042094">
    <property type="entry name" value="T2SS_GspF_sf"/>
</dbReference>
<evidence type="ECO:0000256" key="8">
    <source>
        <dbReference type="SAM" id="Phobius"/>
    </source>
</evidence>
<dbReference type="Gene3D" id="1.20.81.30">
    <property type="entry name" value="Type II secretion system (T2SS), domain F"/>
    <property type="match status" value="1"/>
</dbReference>
<keyword evidence="3" id="KW-1003">Cell membrane</keyword>
<feature type="transmembrane region" description="Helical" evidence="8">
    <location>
        <begin position="316"/>
        <end position="337"/>
    </location>
</feature>
<sequence length="345" mass="38215">MNNLMQSGLRPRWRQNSKAPKRLRPSVQATLFETLADLLNNGFSLQAAMRFIVDINGARYRPLKATIAQLAAGQGLAAALRPYVAVDLYYQLLIAEIHGQLATTLRQSGQLMRTRAEQARQVRRLLQYPALLLIMVFATLAMVQFAILPNFSAGSGGPSRLVGGLVVVVVGLGIVGGLVYWQLKRLPTRERYQRLARWPIVGPVVTTYTGYYLTLNAGMLLSGGLGIRAICEVSRQFDERALLAQQGRAIERALLAGQTLVTTIKADCLLPNELALLVSKASPAERMSRELLYFASLQYNQLIRKLNRGISWIQPIFFLIVASVILGTYLSVLLPLYQSMGDMLK</sequence>
<reference evidence="10 11" key="1">
    <citation type="submission" date="2024-09" db="EMBL/GenBank/DDBJ databases">
        <authorList>
            <person name="Sun Q."/>
            <person name="Mori K."/>
        </authorList>
    </citation>
    <scope>NUCLEOTIDE SEQUENCE [LARGE SCALE GENOMIC DNA]</scope>
    <source>
        <strain evidence="10 11">TBRC 4575</strain>
    </source>
</reference>
<evidence type="ECO:0000256" key="3">
    <source>
        <dbReference type="ARBA" id="ARBA00022475"/>
    </source>
</evidence>
<evidence type="ECO:0000256" key="2">
    <source>
        <dbReference type="ARBA" id="ARBA00005745"/>
    </source>
</evidence>
<keyword evidence="11" id="KW-1185">Reference proteome</keyword>
<name>A0ABV6KAI2_9LACO</name>
<keyword evidence="6 8" id="KW-0472">Membrane</keyword>
<evidence type="ECO:0000256" key="6">
    <source>
        <dbReference type="ARBA" id="ARBA00023136"/>
    </source>
</evidence>
<feature type="transmembrane region" description="Helical" evidence="8">
    <location>
        <begin position="130"/>
        <end position="149"/>
    </location>
</feature>
<dbReference type="InterPro" id="IPR003004">
    <property type="entry name" value="GspF/PilC"/>
</dbReference>
<feature type="domain" description="Type II secretion system protein GspF" evidence="9">
    <location>
        <begin position="218"/>
        <end position="335"/>
    </location>
</feature>
<dbReference type="Proteomes" id="UP001589855">
    <property type="component" value="Unassembled WGS sequence"/>
</dbReference>
<dbReference type="PANTHER" id="PTHR30012:SF0">
    <property type="entry name" value="TYPE II SECRETION SYSTEM PROTEIN F-RELATED"/>
    <property type="match status" value="1"/>
</dbReference>
<feature type="transmembrane region" description="Helical" evidence="8">
    <location>
        <begin position="161"/>
        <end position="183"/>
    </location>
</feature>
<comment type="subcellular location">
    <subcellularLocation>
        <location evidence="1">Cell membrane</location>
        <topology evidence="1">Multi-pass membrane protein</topology>
    </subcellularLocation>
</comment>
<proteinExistence type="inferred from homology"/>
<evidence type="ECO:0000256" key="7">
    <source>
        <dbReference type="SAM" id="MobiDB-lite"/>
    </source>
</evidence>
<dbReference type="Pfam" id="PF00482">
    <property type="entry name" value="T2SSF"/>
    <property type="match status" value="2"/>
</dbReference>
<evidence type="ECO:0000313" key="10">
    <source>
        <dbReference type="EMBL" id="MFC0425028.1"/>
    </source>
</evidence>
<comment type="similarity">
    <text evidence="2">Belongs to the GSP F family.</text>
</comment>
<gene>
    <name evidence="10" type="ORF">ACFFGS_12910</name>
</gene>
<comment type="caution">
    <text evidence="10">The sequence shown here is derived from an EMBL/GenBank/DDBJ whole genome shotgun (WGS) entry which is preliminary data.</text>
</comment>
<protein>
    <submittedName>
        <fullName evidence="10">Type II secretion system F family protein</fullName>
    </submittedName>
</protein>
<evidence type="ECO:0000313" key="11">
    <source>
        <dbReference type="Proteomes" id="UP001589855"/>
    </source>
</evidence>
<dbReference type="EMBL" id="JBHLUK010000077">
    <property type="protein sequence ID" value="MFC0425028.1"/>
    <property type="molecule type" value="Genomic_DNA"/>
</dbReference>
<feature type="domain" description="Type II secretion system protein GspF" evidence="9">
    <location>
        <begin position="32"/>
        <end position="149"/>
    </location>
</feature>
<feature type="region of interest" description="Disordered" evidence="7">
    <location>
        <begin position="1"/>
        <end position="22"/>
    </location>
</feature>
<evidence type="ECO:0000256" key="5">
    <source>
        <dbReference type="ARBA" id="ARBA00022989"/>
    </source>
</evidence>
<organism evidence="10 11">
    <name type="scientific">Lactiplantibacillus plajomi</name>
    <dbReference type="NCBI Taxonomy" id="1457217"/>
    <lineage>
        <taxon>Bacteria</taxon>
        <taxon>Bacillati</taxon>
        <taxon>Bacillota</taxon>
        <taxon>Bacilli</taxon>
        <taxon>Lactobacillales</taxon>
        <taxon>Lactobacillaceae</taxon>
        <taxon>Lactiplantibacillus</taxon>
    </lineage>
</organism>
<feature type="compositionally biased region" description="Basic residues" evidence="7">
    <location>
        <begin position="11"/>
        <end position="22"/>
    </location>
</feature>
<accession>A0ABV6KAI2</accession>
<dbReference type="RefSeq" id="WP_225425567.1">
    <property type="nucleotide sequence ID" value="NZ_BAABRM010000002.1"/>
</dbReference>